<reference evidence="2 3" key="1">
    <citation type="journal article" date="2011" name="Science">
        <title>Comparative functional genomics of the fission yeasts.</title>
        <authorList>
            <person name="Rhind N."/>
            <person name="Chen Z."/>
            <person name="Yassour M."/>
            <person name="Thompson D.A."/>
            <person name="Haas B.J."/>
            <person name="Habib N."/>
            <person name="Wapinski I."/>
            <person name="Roy S."/>
            <person name="Lin M.F."/>
            <person name="Heiman D.I."/>
            <person name="Young S.K."/>
            <person name="Furuya K."/>
            <person name="Guo Y."/>
            <person name="Pidoux A."/>
            <person name="Chen H.M."/>
            <person name="Robbertse B."/>
            <person name="Goldberg J.M."/>
            <person name="Aoki K."/>
            <person name="Bayne E.H."/>
            <person name="Berlin A.M."/>
            <person name="Desjardins C.A."/>
            <person name="Dobbs E."/>
            <person name="Dukaj L."/>
            <person name="Fan L."/>
            <person name="FitzGerald M.G."/>
            <person name="French C."/>
            <person name="Gujja S."/>
            <person name="Hansen K."/>
            <person name="Keifenheim D."/>
            <person name="Levin J.Z."/>
            <person name="Mosher R.A."/>
            <person name="Mueller C.A."/>
            <person name="Pfiffner J."/>
            <person name="Priest M."/>
            <person name="Russ C."/>
            <person name="Smialowska A."/>
            <person name="Swoboda P."/>
            <person name="Sykes S.M."/>
            <person name="Vaughn M."/>
            <person name="Vengrova S."/>
            <person name="Yoder R."/>
            <person name="Zeng Q."/>
            <person name="Allshire R."/>
            <person name="Baulcombe D."/>
            <person name="Birren B.W."/>
            <person name="Brown W."/>
            <person name="Ekwall K."/>
            <person name="Kellis M."/>
            <person name="Leatherwood J."/>
            <person name="Levin H."/>
            <person name="Margalit H."/>
            <person name="Martienssen R."/>
            <person name="Nieduszynski C.A."/>
            <person name="Spatafora J.W."/>
            <person name="Friedman N."/>
            <person name="Dalgaard J.Z."/>
            <person name="Baumann P."/>
            <person name="Niki H."/>
            <person name="Regev A."/>
            <person name="Nusbaum C."/>
        </authorList>
    </citation>
    <scope>NUCLEOTIDE SEQUENCE [LARGE SCALE GENOMIC DNA]</scope>
    <source>
        <strain evidence="3">yFS275 / FY16936</strain>
    </source>
</reference>
<dbReference type="SUPFAM" id="SSF55729">
    <property type="entry name" value="Acyl-CoA N-acyltransferases (Nat)"/>
    <property type="match status" value="1"/>
</dbReference>
<dbReference type="eggNOG" id="ENOG502SBCZ">
    <property type="taxonomic scope" value="Eukaryota"/>
</dbReference>
<evidence type="ECO:0000313" key="2">
    <source>
        <dbReference type="EMBL" id="EEB06016.2"/>
    </source>
</evidence>
<name>B6JXB5_SCHJY</name>
<dbReference type="JaponicusDB" id="SJAG_01042"/>
<dbReference type="Gene3D" id="3.40.630.30">
    <property type="match status" value="1"/>
</dbReference>
<dbReference type="Proteomes" id="UP000001744">
    <property type="component" value="Unassembled WGS sequence"/>
</dbReference>
<feature type="domain" description="N-acetyltransferase" evidence="1">
    <location>
        <begin position="17"/>
        <end position="187"/>
    </location>
</feature>
<gene>
    <name evidence="2" type="ORF">SJAG_01042</name>
</gene>
<dbReference type="STRING" id="402676.B6JXB5"/>
<dbReference type="CDD" id="cd04301">
    <property type="entry name" value="NAT_SF"/>
    <property type="match status" value="1"/>
</dbReference>
<evidence type="ECO:0000313" key="3">
    <source>
        <dbReference type="Proteomes" id="UP000001744"/>
    </source>
</evidence>
<dbReference type="OMA" id="KRWVFGI"/>
<dbReference type="InterPro" id="IPR051531">
    <property type="entry name" value="N-acetyltransferase"/>
</dbReference>
<dbReference type="PANTHER" id="PTHR43792:SF15">
    <property type="entry name" value="MYND-TYPE DOMAIN-CONTAINING PROTEIN"/>
    <property type="match status" value="1"/>
</dbReference>
<organism evidence="2 3">
    <name type="scientific">Schizosaccharomyces japonicus (strain yFS275 / FY16936)</name>
    <name type="common">Fission yeast</name>
    <dbReference type="NCBI Taxonomy" id="402676"/>
    <lineage>
        <taxon>Eukaryota</taxon>
        <taxon>Fungi</taxon>
        <taxon>Dikarya</taxon>
        <taxon>Ascomycota</taxon>
        <taxon>Taphrinomycotina</taxon>
        <taxon>Schizosaccharomycetes</taxon>
        <taxon>Schizosaccharomycetales</taxon>
        <taxon>Schizosaccharomycetaceae</taxon>
        <taxon>Schizosaccharomyces</taxon>
    </lineage>
</organism>
<dbReference type="InterPro" id="IPR016181">
    <property type="entry name" value="Acyl_CoA_acyltransferase"/>
</dbReference>
<dbReference type="Pfam" id="PF13302">
    <property type="entry name" value="Acetyltransf_3"/>
    <property type="match status" value="1"/>
</dbReference>
<evidence type="ECO:0000259" key="1">
    <source>
        <dbReference type="PROSITE" id="PS51186"/>
    </source>
</evidence>
<proteinExistence type="predicted"/>
<dbReference type="GO" id="GO:0016747">
    <property type="term" value="F:acyltransferase activity, transferring groups other than amino-acyl groups"/>
    <property type="evidence" value="ECO:0007669"/>
    <property type="project" value="InterPro"/>
</dbReference>
<dbReference type="EMBL" id="KE651166">
    <property type="protein sequence ID" value="EEB06016.2"/>
    <property type="molecule type" value="Genomic_DNA"/>
</dbReference>
<sequence length="187" mass="21564">MLERKMDTVILSTPRFDLMTPVREEDFDQITKIKSNPLVSSTQLYGTITSRGKCRSMFHHYIDDAYSKRRKRWVFGIYTTERFQKFTGIQTYIGNVGLERDSPASTRGSLFFEVDPEFWGLGIASECLARVIAFAWEKEFSYLMVDPMVGNEASIRVAKHNGFRDTGRKIVAYNGVLQHLFELKAPK</sequence>
<keyword evidence="3" id="KW-1185">Reference proteome</keyword>
<dbReference type="VEuPathDB" id="FungiDB:SJAG_01042"/>
<dbReference type="OrthoDB" id="630895at2759"/>
<accession>B6JXB5</accession>
<dbReference type="RefSeq" id="XP_002172309.2">
    <property type="nucleotide sequence ID" value="XM_002172273.2"/>
</dbReference>
<dbReference type="HOGENOM" id="CLU_1455213_0_0_1"/>
<dbReference type="PROSITE" id="PS51186">
    <property type="entry name" value="GNAT"/>
    <property type="match status" value="1"/>
</dbReference>
<dbReference type="InterPro" id="IPR000182">
    <property type="entry name" value="GNAT_dom"/>
</dbReference>
<protein>
    <submittedName>
        <fullName evidence="2">N-acetyltransferase</fullName>
    </submittedName>
</protein>
<dbReference type="GeneID" id="7048286"/>
<dbReference type="AlphaFoldDB" id="B6JXB5"/>
<dbReference type="PANTHER" id="PTHR43792">
    <property type="entry name" value="GNAT FAMILY, PUTATIVE (AFU_ORTHOLOGUE AFUA_3G00765)-RELATED-RELATED"/>
    <property type="match status" value="1"/>
</dbReference>